<reference evidence="2 3" key="1">
    <citation type="submission" date="2022-06" db="EMBL/GenBank/DDBJ databases">
        <title>New Species of the Genus Actinoplanes, ActinopZanes ferrugineus.</title>
        <authorList>
            <person name="Ding P."/>
        </authorList>
    </citation>
    <scope>NUCLEOTIDE SEQUENCE [LARGE SCALE GENOMIC DNA]</scope>
    <source>
        <strain evidence="2 3">TRM88003</strain>
    </source>
</reference>
<dbReference type="RefSeq" id="WP_253235468.1">
    <property type="nucleotide sequence ID" value="NZ_JAMYJR010000001.1"/>
</dbReference>
<organism evidence="2 3">
    <name type="scientific">Paractinoplanes aksuensis</name>
    <dbReference type="NCBI Taxonomy" id="2939490"/>
    <lineage>
        <taxon>Bacteria</taxon>
        <taxon>Bacillati</taxon>
        <taxon>Actinomycetota</taxon>
        <taxon>Actinomycetes</taxon>
        <taxon>Micromonosporales</taxon>
        <taxon>Micromonosporaceae</taxon>
        <taxon>Paractinoplanes</taxon>
    </lineage>
</organism>
<evidence type="ECO:0000313" key="2">
    <source>
        <dbReference type="EMBL" id="MCO8269333.1"/>
    </source>
</evidence>
<sequence length="180" mass="19676">MRKIVLYSLVSLDGVAENPDQFVFEFDETMDANLADVIGSQDTVLLGRRQYEEWASYWPTAEHEPFASFINSVPKYVFTSAPLPAGWTNTTVVPSDTVEFVRDLKNGAGGEIGVHGSLSLARSLLAAGLIDQIRLVVYPTLAGSGRKLLDDAKAVQKLKLQRAESTPSGGLLLDYEFARP</sequence>
<dbReference type="InterPro" id="IPR024072">
    <property type="entry name" value="DHFR-like_dom_sf"/>
</dbReference>
<dbReference type="PANTHER" id="PTHR38011">
    <property type="entry name" value="DIHYDROFOLATE REDUCTASE FAMILY PROTEIN (AFU_ORTHOLOGUE AFUA_8G06820)"/>
    <property type="match status" value="1"/>
</dbReference>
<evidence type="ECO:0000259" key="1">
    <source>
        <dbReference type="Pfam" id="PF01872"/>
    </source>
</evidence>
<dbReference type="EMBL" id="JAMYJR010000001">
    <property type="protein sequence ID" value="MCO8269333.1"/>
    <property type="molecule type" value="Genomic_DNA"/>
</dbReference>
<dbReference type="Gene3D" id="3.40.430.10">
    <property type="entry name" value="Dihydrofolate Reductase, subunit A"/>
    <property type="match status" value="1"/>
</dbReference>
<protein>
    <submittedName>
        <fullName evidence="2">Dihydrofolate reductase family protein</fullName>
    </submittedName>
</protein>
<dbReference type="Pfam" id="PF01872">
    <property type="entry name" value="RibD_C"/>
    <property type="match status" value="1"/>
</dbReference>
<comment type="caution">
    <text evidence="2">The sequence shown here is derived from an EMBL/GenBank/DDBJ whole genome shotgun (WGS) entry which is preliminary data.</text>
</comment>
<gene>
    <name evidence="2" type="ORF">M1L60_01870</name>
</gene>
<evidence type="ECO:0000313" key="3">
    <source>
        <dbReference type="Proteomes" id="UP001523369"/>
    </source>
</evidence>
<dbReference type="InterPro" id="IPR050765">
    <property type="entry name" value="Riboflavin_Biosynth_HTPR"/>
</dbReference>
<keyword evidence="3" id="KW-1185">Reference proteome</keyword>
<dbReference type="SUPFAM" id="SSF53597">
    <property type="entry name" value="Dihydrofolate reductase-like"/>
    <property type="match status" value="1"/>
</dbReference>
<proteinExistence type="predicted"/>
<dbReference type="Proteomes" id="UP001523369">
    <property type="component" value="Unassembled WGS sequence"/>
</dbReference>
<accession>A0ABT1DET7</accession>
<dbReference type="InterPro" id="IPR002734">
    <property type="entry name" value="RibDG_C"/>
</dbReference>
<dbReference type="PANTHER" id="PTHR38011:SF11">
    <property type="entry name" value="2,5-DIAMINO-6-RIBOSYLAMINO-4(3H)-PYRIMIDINONE 5'-PHOSPHATE REDUCTASE"/>
    <property type="match status" value="1"/>
</dbReference>
<name>A0ABT1DET7_9ACTN</name>
<feature type="domain" description="Bacterial bifunctional deaminase-reductase C-terminal" evidence="1">
    <location>
        <begin position="2"/>
        <end position="168"/>
    </location>
</feature>